<dbReference type="Proteomes" id="UP000006346">
    <property type="component" value="Chromosome"/>
</dbReference>
<dbReference type="RefSeq" id="WP_014187595.1">
    <property type="nucleotide sequence ID" value="NC_016584.1"/>
</dbReference>
<keyword evidence="1" id="KW-0808">Transferase</keyword>
<accession>G7WEI0</accession>
<sequence length="222" mass="25954">MKFITEMELREVYRREPFTTYVMEPDTRITPGARQFLVDRRVTLSETQPGDEETVNLDSPQQVQVEKTRCSQRLLRKMERMESLFLLMAAEVGSGEAILSEEVLALGRYFQKVRRAEEEQRAPDTLQFWGWSAEEIKERSAGLEEQVDISEFHLELEKGRDVAVLNYLRASLRELEPEILEIYWREEQSVCSRQDLIDAIAGIINILSMMIEKYVGGRKWKS</sequence>
<name>G7WEI0_DESOD</name>
<proteinExistence type="predicted"/>
<dbReference type="KEGG" id="dor:Desor_5417"/>
<protein>
    <submittedName>
        <fullName evidence="1">Ethanolamine utilization cobalamin adenosyltransferase</fullName>
    </submittedName>
</protein>
<reference evidence="2" key="1">
    <citation type="submission" date="2011-11" db="EMBL/GenBank/DDBJ databases">
        <title>Complete sequence of Desulfosporosinus orientis DSM 765.</title>
        <authorList>
            <person name="Lucas S."/>
            <person name="Han J."/>
            <person name="Lapidus A."/>
            <person name="Cheng J.-F."/>
            <person name="Goodwin L."/>
            <person name="Pitluck S."/>
            <person name="Peters L."/>
            <person name="Ovchinnikova G."/>
            <person name="Teshima H."/>
            <person name="Detter J.C."/>
            <person name="Han C."/>
            <person name="Tapia R."/>
            <person name="Land M."/>
            <person name="Hauser L."/>
            <person name="Kyrpides N."/>
            <person name="Ivanova N."/>
            <person name="Pagani I."/>
            <person name="Pester M."/>
            <person name="Spring S."/>
            <person name="Ollivier B."/>
            <person name="Rattei T."/>
            <person name="Klenk H.-P."/>
            <person name="Wagner M."/>
            <person name="Loy A."/>
            <person name="Woyke T."/>
        </authorList>
    </citation>
    <scope>NUCLEOTIDE SEQUENCE [LARGE SCALE GENOMIC DNA]</scope>
    <source>
        <strain evidence="2">ATCC 19365 / DSM 765 / NCIMB 8382 / VKM B-1628</strain>
    </source>
</reference>
<evidence type="ECO:0000313" key="2">
    <source>
        <dbReference type="Proteomes" id="UP000006346"/>
    </source>
</evidence>
<evidence type="ECO:0000313" key="1">
    <source>
        <dbReference type="EMBL" id="AET70793.1"/>
    </source>
</evidence>
<dbReference type="eggNOG" id="COG4812">
    <property type="taxonomic scope" value="Bacteria"/>
</dbReference>
<gene>
    <name evidence="1" type="ordered locus">Desor_5417</name>
</gene>
<dbReference type="PATRIC" id="fig|768706.3.peg.5518"/>
<dbReference type="GO" id="GO:0016740">
    <property type="term" value="F:transferase activity"/>
    <property type="evidence" value="ECO:0007669"/>
    <property type="project" value="UniProtKB-KW"/>
</dbReference>
<reference evidence="1 2" key="2">
    <citation type="journal article" date="2012" name="J. Bacteriol.">
        <title>Complete genome sequences of Desulfosporosinus orientis DSM765T, Desulfosporosinus youngiae DSM17734T, Desulfosporosinus meridiei DSM13257T, and Desulfosporosinus acidiphilus DSM22704T.</title>
        <authorList>
            <person name="Pester M."/>
            <person name="Brambilla E."/>
            <person name="Alazard D."/>
            <person name="Rattei T."/>
            <person name="Weinmaier T."/>
            <person name="Han J."/>
            <person name="Lucas S."/>
            <person name="Lapidus A."/>
            <person name="Cheng J.F."/>
            <person name="Goodwin L."/>
            <person name="Pitluck S."/>
            <person name="Peters L."/>
            <person name="Ovchinnikova G."/>
            <person name="Teshima H."/>
            <person name="Detter J.C."/>
            <person name="Han C.S."/>
            <person name="Tapia R."/>
            <person name="Land M.L."/>
            <person name="Hauser L."/>
            <person name="Kyrpides N.C."/>
            <person name="Ivanova N.N."/>
            <person name="Pagani I."/>
            <person name="Huntmann M."/>
            <person name="Wei C.L."/>
            <person name="Davenport K.W."/>
            <person name="Daligault H."/>
            <person name="Chain P.S."/>
            <person name="Chen A."/>
            <person name="Mavromatis K."/>
            <person name="Markowitz V."/>
            <person name="Szeto E."/>
            <person name="Mikhailova N."/>
            <person name="Pati A."/>
            <person name="Wagner M."/>
            <person name="Woyke T."/>
            <person name="Ollivier B."/>
            <person name="Klenk H.P."/>
            <person name="Spring S."/>
            <person name="Loy A."/>
        </authorList>
    </citation>
    <scope>NUCLEOTIDE SEQUENCE [LARGE SCALE GENOMIC DNA]</scope>
    <source>
        <strain evidence="2">ATCC 19365 / DSM 765 / NCIMB 8382 / VKM B-1628</strain>
    </source>
</reference>
<dbReference type="AlphaFoldDB" id="G7WEI0"/>
<dbReference type="EMBL" id="CP003108">
    <property type="protein sequence ID" value="AET70793.1"/>
    <property type="molecule type" value="Genomic_DNA"/>
</dbReference>
<dbReference type="STRING" id="768706.Desor_5417"/>
<organism evidence="1 2">
    <name type="scientific">Desulfosporosinus orientis (strain ATCC 19365 / DSM 765 / NCIMB 8382 / VKM B-1628 / Singapore I)</name>
    <name type="common">Desulfotomaculum orientis</name>
    <dbReference type="NCBI Taxonomy" id="768706"/>
    <lineage>
        <taxon>Bacteria</taxon>
        <taxon>Bacillati</taxon>
        <taxon>Bacillota</taxon>
        <taxon>Clostridia</taxon>
        <taxon>Eubacteriales</taxon>
        <taxon>Desulfitobacteriaceae</taxon>
        <taxon>Desulfosporosinus</taxon>
    </lineage>
</organism>
<dbReference type="HOGENOM" id="CLU_1303137_0_0_9"/>
<keyword evidence="2" id="KW-1185">Reference proteome</keyword>
<dbReference type="OrthoDB" id="306726at2"/>